<reference evidence="1" key="1">
    <citation type="journal article" date="2015" name="Nature">
        <title>Complex archaea that bridge the gap between prokaryotes and eukaryotes.</title>
        <authorList>
            <person name="Spang A."/>
            <person name="Saw J.H."/>
            <person name="Jorgensen S.L."/>
            <person name="Zaremba-Niedzwiedzka K."/>
            <person name="Martijn J."/>
            <person name="Lind A.E."/>
            <person name="van Eijk R."/>
            <person name="Schleper C."/>
            <person name="Guy L."/>
            <person name="Ettema T.J."/>
        </authorList>
    </citation>
    <scope>NUCLEOTIDE SEQUENCE</scope>
</reference>
<evidence type="ECO:0008006" key="2">
    <source>
        <dbReference type="Google" id="ProtNLM"/>
    </source>
</evidence>
<dbReference type="InterPro" id="IPR016187">
    <property type="entry name" value="CTDL_fold"/>
</dbReference>
<comment type="caution">
    <text evidence="1">The sequence shown here is derived from an EMBL/GenBank/DDBJ whole genome shotgun (WGS) entry which is preliminary data.</text>
</comment>
<gene>
    <name evidence="1" type="ORF">LCGC14_1160780</name>
</gene>
<dbReference type="SUPFAM" id="SSF56436">
    <property type="entry name" value="C-type lectin-like"/>
    <property type="match status" value="1"/>
</dbReference>
<accession>A0A0F9MFN9</accession>
<organism evidence="1">
    <name type="scientific">marine sediment metagenome</name>
    <dbReference type="NCBI Taxonomy" id="412755"/>
    <lineage>
        <taxon>unclassified sequences</taxon>
        <taxon>metagenomes</taxon>
        <taxon>ecological metagenomes</taxon>
    </lineage>
</organism>
<protein>
    <recommendedName>
        <fullName evidence="2">Sulfatase-modifying factor enzyme domain-containing protein</fullName>
    </recommendedName>
</protein>
<evidence type="ECO:0000313" key="1">
    <source>
        <dbReference type="EMBL" id="KKM98156.1"/>
    </source>
</evidence>
<proteinExistence type="predicted"/>
<sequence>MNTLDILCSKREVFVLTEKPNVDQNSSDRFWSVSLGGLHQDHLRDSVASLRKKRLPRADSKAKKGALKSVPLLDSLARSLGARSYDHWLSVEQPKIIDLLSDHRLAHPANLISWSCTPGLSGALTAQQVADRLFNSDLPLPKRIFTGVGSPLFAASGYGRLDIGDLAGRILCTDEERYEFCVQRSDEVLLRAKHMKKDSGLASLDLTGRMLMLNATSEFVGCMYTMLGSNLMDPPIGEPVMRSYDMSEEQRLFEAKLFEMFRAEIEGSNDGWTDVIPVPGNDNLIFLRGANGAFDWVVRDQRDREFSSNPHYPFFTKSELPTAMDESSLQSHLYFSTGKWHERLEHDAEDRHYKAGGTIADWPGYAKLIQRELTASEGYCTPRSQSAPASDHFVAHRLDDCCLMVSDLITIEEFSAFEDSSDWSSIREARACKAGYVIDGLSGMNTDPDSLPVSVTWLDAVAYCKDYEKRTGLPVRLMTVEEWQQVAPPSPEDFSKVELTRSLRVKPGELPDDPIYAQMRWGIVGGDGRLGGNSTHCHHPDGILRYAPDLRWTVSKEGAKFLCASGVGEWLADFQNGFATFACAATHQSLVGGPIERNMHPVCSGLMNPDTP</sequence>
<dbReference type="EMBL" id="LAZR01005659">
    <property type="protein sequence ID" value="KKM98156.1"/>
    <property type="molecule type" value="Genomic_DNA"/>
</dbReference>
<name>A0A0F9MFN9_9ZZZZ</name>
<dbReference type="AlphaFoldDB" id="A0A0F9MFN9"/>